<dbReference type="GO" id="GO:0043418">
    <property type="term" value="P:homocysteine catabolic process"/>
    <property type="evidence" value="ECO:0007669"/>
    <property type="project" value="TreeGrafter"/>
</dbReference>
<gene>
    <name evidence="7" type="ORF">GGR14_002389</name>
</gene>
<organism evidence="7 8">
    <name type="scientific">Butyricimonas faecihominis</name>
    <dbReference type="NCBI Taxonomy" id="1472416"/>
    <lineage>
        <taxon>Bacteria</taxon>
        <taxon>Pseudomonadati</taxon>
        <taxon>Bacteroidota</taxon>
        <taxon>Bacteroidia</taxon>
        <taxon>Bacteroidales</taxon>
        <taxon>Odoribacteraceae</taxon>
        <taxon>Butyricimonas</taxon>
    </lineage>
</organism>
<feature type="chain" id="PRO_5031261226" description="Aminopeptidase" evidence="6">
    <location>
        <begin position="21"/>
        <end position="460"/>
    </location>
</feature>
<comment type="caution">
    <text evidence="7">The sequence shown here is derived from an EMBL/GenBank/DDBJ whole genome shotgun (WGS) entry which is preliminary data.</text>
</comment>
<keyword evidence="4" id="KW-0031">Aminopeptidase</keyword>
<keyword evidence="6" id="KW-0732">Signal</keyword>
<proteinExistence type="inferred from homology"/>
<evidence type="ECO:0000256" key="5">
    <source>
        <dbReference type="PIRSR" id="PIRSR005700-1"/>
    </source>
</evidence>
<dbReference type="GO" id="GO:0006508">
    <property type="term" value="P:proteolysis"/>
    <property type="evidence" value="ECO:0007669"/>
    <property type="project" value="UniProtKB-KW"/>
</dbReference>
<evidence type="ECO:0000256" key="6">
    <source>
        <dbReference type="SAM" id="SignalP"/>
    </source>
</evidence>
<protein>
    <recommendedName>
        <fullName evidence="4">Aminopeptidase</fullName>
    </recommendedName>
</protein>
<feature type="signal peptide" evidence="6">
    <location>
        <begin position="1"/>
        <end position="20"/>
    </location>
</feature>
<dbReference type="CDD" id="cd00585">
    <property type="entry name" value="Peptidase_C1B"/>
    <property type="match status" value="1"/>
</dbReference>
<sequence length="460" mass="53139">MKKIQVTLVTLLLTGASLCAQTIGEKELNDIKGSFQKDASTKAIQNVLTNDKNIRDNALNREIQGKIDHYFKYRVKVQGITDQQSSGRCWMFTSMNVLRPSIIEKYNLTGFDFSHNYLYFWDMFEKSNLFLENMIATANKPMDDRDVTFMFQAPVGDGGVWNLYYNLGEKYGVVPKEVMPETAHSNNTSAMGSLINERLRKGGYTIREMAAQGKKIKELRAEKVSVLKDIYRILALCLGEPPTTFTWRYKDRNGEIKELANYTPQQFYKEITPADYNPKNYIMIMNDPTREYYKVYDIQNYRNTIEGINWVYLNLPNEDIKEAAIASIKGNEAMYTSSDVGKYFNRETGILDPEMYDYNSLMGVDFSMDKKTRILTRQSGSAHAMSLVAVDVDANGKPTKWEFENSWGPQAGHNGYLTFTDKWFDEYIFRVVIHKKYLGEKALKALDQKPILLPMWDYMF</sequence>
<dbReference type="InterPro" id="IPR000169">
    <property type="entry name" value="Pept_cys_AS"/>
</dbReference>
<name>A0A7W6HXM4_9BACT</name>
<keyword evidence="1 4" id="KW-0645">Protease</keyword>
<evidence type="ECO:0000256" key="3">
    <source>
        <dbReference type="ARBA" id="ARBA00022807"/>
    </source>
</evidence>
<keyword evidence="3 4" id="KW-0788">Thiol protease</keyword>
<evidence type="ECO:0000256" key="2">
    <source>
        <dbReference type="ARBA" id="ARBA00022801"/>
    </source>
</evidence>
<dbReference type="InterPro" id="IPR004134">
    <property type="entry name" value="Peptidase_C1B"/>
</dbReference>
<dbReference type="GO" id="GO:0009636">
    <property type="term" value="P:response to toxic substance"/>
    <property type="evidence" value="ECO:0007669"/>
    <property type="project" value="TreeGrafter"/>
</dbReference>
<feature type="active site" evidence="5">
    <location>
        <position position="405"/>
    </location>
</feature>
<dbReference type="Pfam" id="PF03051">
    <property type="entry name" value="Peptidase_C1_2"/>
    <property type="match status" value="1"/>
</dbReference>
<feature type="active site" evidence="5">
    <location>
        <position position="89"/>
    </location>
</feature>
<comment type="similarity">
    <text evidence="4">Belongs to the peptidase C1 family.</text>
</comment>
<keyword evidence="2 4" id="KW-0378">Hydrolase</keyword>
<evidence type="ECO:0000256" key="1">
    <source>
        <dbReference type="ARBA" id="ARBA00022670"/>
    </source>
</evidence>
<accession>A0A7W6HXM4</accession>
<feature type="active site" evidence="5">
    <location>
        <position position="383"/>
    </location>
</feature>
<dbReference type="OrthoDB" id="1111399at2"/>
<dbReference type="PANTHER" id="PTHR10363">
    <property type="entry name" value="BLEOMYCIN HYDROLASE"/>
    <property type="match status" value="1"/>
</dbReference>
<keyword evidence="8" id="KW-1185">Reference proteome</keyword>
<dbReference type="GeneID" id="93101766"/>
<dbReference type="PIRSF" id="PIRSF005700">
    <property type="entry name" value="PepC"/>
    <property type="match status" value="1"/>
</dbReference>
<dbReference type="InterPro" id="IPR038765">
    <property type="entry name" value="Papain-like_cys_pep_sf"/>
</dbReference>
<dbReference type="PROSITE" id="PS00139">
    <property type="entry name" value="THIOL_PROTEASE_CYS"/>
    <property type="match status" value="1"/>
</dbReference>
<dbReference type="AlphaFoldDB" id="A0A7W6HXM4"/>
<dbReference type="Gene3D" id="3.90.70.10">
    <property type="entry name" value="Cysteine proteinases"/>
    <property type="match status" value="1"/>
</dbReference>
<dbReference type="RefSeq" id="WP_124316078.1">
    <property type="nucleotide sequence ID" value="NZ_AP028155.1"/>
</dbReference>
<dbReference type="PANTHER" id="PTHR10363:SF2">
    <property type="entry name" value="BLEOMYCIN HYDROLASE"/>
    <property type="match status" value="1"/>
</dbReference>
<reference evidence="7 8" key="1">
    <citation type="submission" date="2020-08" db="EMBL/GenBank/DDBJ databases">
        <title>Genomic Encyclopedia of Type Strains, Phase IV (KMG-IV): sequencing the most valuable type-strain genomes for metagenomic binning, comparative biology and taxonomic classification.</title>
        <authorList>
            <person name="Goeker M."/>
        </authorList>
    </citation>
    <scope>NUCLEOTIDE SEQUENCE [LARGE SCALE GENOMIC DNA]</scope>
    <source>
        <strain evidence="7 8">DSM 105721</strain>
    </source>
</reference>
<dbReference type="GO" id="GO:0070005">
    <property type="term" value="F:cysteine-type aminopeptidase activity"/>
    <property type="evidence" value="ECO:0007669"/>
    <property type="project" value="InterPro"/>
</dbReference>
<evidence type="ECO:0000256" key="4">
    <source>
        <dbReference type="PIRNR" id="PIRNR005700"/>
    </source>
</evidence>
<dbReference type="GO" id="GO:0005737">
    <property type="term" value="C:cytoplasm"/>
    <property type="evidence" value="ECO:0007669"/>
    <property type="project" value="TreeGrafter"/>
</dbReference>
<evidence type="ECO:0000313" key="7">
    <source>
        <dbReference type="EMBL" id="MBB4026595.1"/>
    </source>
</evidence>
<dbReference type="Proteomes" id="UP000546007">
    <property type="component" value="Unassembled WGS sequence"/>
</dbReference>
<dbReference type="SUPFAM" id="SSF54001">
    <property type="entry name" value="Cysteine proteinases"/>
    <property type="match status" value="1"/>
</dbReference>
<dbReference type="EMBL" id="JACIES010000005">
    <property type="protein sequence ID" value="MBB4026595.1"/>
    <property type="molecule type" value="Genomic_DNA"/>
</dbReference>
<evidence type="ECO:0000313" key="8">
    <source>
        <dbReference type="Proteomes" id="UP000546007"/>
    </source>
</evidence>